<dbReference type="EC" id="6.5.1.8" evidence="1"/>
<dbReference type="Proteomes" id="UP000319040">
    <property type="component" value="Unassembled WGS sequence"/>
</dbReference>
<evidence type="ECO:0000256" key="3">
    <source>
        <dbReference type="ARBA" id="ARBA00022723"/>
    </source>
</evidence>
<dbReference type="GO" id="GO:0006281">
    <property type="term" value="P:DNA repair"/>
    <property type="evidence" value="ECO:0007669"/>
    <property type="project" value="TreeGrafter"/>
</dbReference>
<feature type="binding site" evidence="11">
    <location>
        <position position="146"/>
    </location>
    <ligand>
        <name>Mn(2+)</name>
        <dbReference type="ChEBI" id="CHEBI:29035"/>
        <label>1</label>
    </ligand>
</feature>
<keyword evidence="13" id="KW-1185">Reference proteome</keyword>
<gene>
    <name evidence="12" type="ORF">SAMN06265379_10688</name>
</gene>
<dbReference type="InterPro" id="IPR036025">
    <property type="entry name" value="RtcB-like_sf"/>
</dbReference>
<dbReference type="RefSeq" id="WP_142533797.1">
    <property type="nucleotide sequence ID" value="NZ_FXTB01000006.1"/>
</dbReference>
<accession>A0A521DQ30</accession>
<evidence type="ECO:0000256" key="10">
    <source>
        <dbReference type="PIRSR" id="PIRSR601233-2"/>
    </source>
</evidence>
<keyword evidence="6 10" id="KW-0342">GTP-binding</keyword>
<dbReference type="GO" id="GO:0170057">
    <property type="term" value="F:RNA ligase (GTP) activity"/>
    <property type="evidence" value="ECO:0007669"/>
    <property type="project" value="UniProtKB-EC"/>
</dbReference>
<dbReference type="PANTHER" id="PTHR43749:SF2">
    <property type="entry name" value="RNA-SPLICING LIGASE RTCB"/>
    <property type="match status" value="1"/>
</dbReference>
<evidence type="ECO:0000313" key="12">
    <source>
        <dbReference type="EMBL" id="SMO73806.1"/>
    </source>
</evidence>
<dbReference type="GO" id="GO:0042245">
    <property type="term" value="P:RNA repair"/>
    <property type="evidence" value="ECO:0007669"/>
    <property type="project" value="UniProtKB-KW"/>
</dbReference>
<feature type="binding site" evidence="11">
    <location>
        <position position="163"/>
    </location>
    <ligand>
        <name>Mn(2+)</name>
        <dbReference type="ChEBI" id="CHEBI:29035"/>
        <label>2</label>
    </ligand>
</feature>
<evidence type="ECO:0000256" key="7">
    <source>
        <dbReference type="ARBA" id="ARBA00023211"/>
    </source>
</evidence>
<dbReference type="Pfam" id="PF01139">
    <property type="entry name" value="RtcB"/>
    <property type="match status" value="2"/>
</dbReference>
<evidence type="ECO:0000256" key="1">
    <source>
        <dbReference type="ARBA" id="ARBA00012726"/>
    </source>
</evidence>
<keyword evidence="4 10" id="KW-0547">Nucleotide-binding</keyword>
<evidence type="ECO:0000256" key="5">
    <source>
        <dbReference type="ARBA" id="ARBA00022800"/>
    </source>
</evidence>
<comment type="catalytic activity">
    <reaction evidence="8">
        <text>a 3'-end 3'-phospho-ribonucleotide-RNA + a 5'-end dephospho-ribonucleoside-RNA + GTP = a ribonucleotidyl-ribonucleotide-RNA + GMP + diphosphate</text>
        <dbReference type="Rhea" id="RHEA:68076"/>
        <dbReference type="Rhea" id="RHEA-COMP:10463"/>
        <dbReference type="Rhea" id="RHEA-COMP:13936"/>
        <dbReference type="Rhea" id="RHEA-COMP:17355"/>
        <dbReference type="ChEBI" id="CHEBI:33019"/>
        <dbReference type="ChEBI" id="CHEBI:37565"/>
        <dbReference type="ChEBI" id="CHEBI:58115"/>
        <dbReference type="ChEBI" id="CHEBI:83062"/>
        <dbReference type="ChEBI" id="CHEBI:138284"/>
        <dbReference type="ChEBI" id="CHEBI:173118"/>
        <dbReference type="EC" id="6.5.1.8"/>
    </reaction>
</comment>
<feature type="binding site" evidence="11">
    <location>
        <position position="76"/>
    </location>
    <ligand>
        <name>Mn(2+)</name>
        <dbReference type="ChEBI" id="CHEBI:29035"/>
        <label>1</label>
    </ligand>
</feature>
<feature type="active site" description="GMP-histidine intermediate" evidence="9">
    <location>
        <position position="328"/>
    </location>
</feature>
<dbReference type="GO" id="GO:0030145">
    <property type="term" value="F:manganese ion binding"/>
    <property type="evidence" value="ECO:0007669"/>
    <property type="project" value="TreeGrafter"/>
</dbReference>
<dbReference type="AlphaFoldDB" id="A0A521DQ30"/>
<evidence type="ECO:0000256" key="8">
    <source>
        <dbReference type="ARBA" id="ARBA00047746"/>
    </source>
</evidence>
<dbReference type="InterPro" id="IPR001233">
    <property type="entry name" value="RtcB"/>
</dbReference>
<dbReference type="GO" id="GO:0003909">
    <property type="term" value="F:DNA ligase activity"/>
    <property type="evidence" value="ECO:0007669"/>
    <property type="project" value="TreeGrafter"/>
</dbReference>
<reference evidence="12 13" key="1">
    <citation type="submission" date="2017-05" db="EMBL/GenBank/DDBJ databases">
        <authorList>
            <person name="Varghese N."/>
            <person name="Submissions S."/>
        </authorList>
    </citation>
    <scope>NUCLEOTIDE SEQUENCE [LARGE SCALE GENOMIC DNA]</scope>
    <source>
        <strain evidence="12 13">DSM 27040</strain>
    </source>
</reference>
<sequence>MKPTNTIVNNKGIETLIFAHTFESEAFDQVKKLANFEAYQSSKIRIMPDAHAGKGCTVGTTMTIRDKVTPNLVGVDIGCGMLTIRLNDKKMDFAQLDEIIKAKVPSGFNVHKKAINNFDLSSLRCASKVDVKRAMLSIGTLGGGNHFIEVGLSAKDELFLIIHSGSRKLGADVCKYYQNQAIAQAIERLPDVDELIEKRKADNREKEISKEIKKLKKSRRKSPVPHKDLAYLEGQGFSDYMNDMAIVQQFATLNRQTMAKTIIAEMGLSEANRFETIHNYIDFKRMILRKGAVSAEKGETLLIPINMRDGSLLCIGKGNKDWNYSAPHGAGRLMSRRKARENIELDDFAKAMKGVYTTSIASETLDEAPQAYKSLDEIKSTITDTVEIVGRIKPMYNFKAK</sequence>
<evidence type="ECO:0000256" key="2">
    <source>
        <dbReference type="ARBA" id="ARBA00022598"/>
    </source>
</evidence>
<name>A0A521DQ30_SACCC</name>
<evidence type="ECO:0000256" key="4">
    <source>
        <dbReference type="ARBA" id="ARBA00022741"/>
    </source>
</evidence>
<evidence type="ECO:0000256" key="11">
    <source>
        <dbReference type="PIRSR" id="PIRSR601233-3"/>
    </source>
</evidence>
<dbReference type="Gene3D" id="3.90.1860.10">
    <property type="entry name" value="tRNA-splicing ligase RtcB"/>
    <property type="match status" value="1"/>
</dbReference>
<dbReference type="PANTHER" id="PTHR43749">
    <property type="entry name" value="RNA-SPLICING LIGASE RTCB"/>
    <property type="match status" value="1"/>
</dbReference>
<feature type="binding site" evidence="10">
    <location>
        <begin position="145"/>
        <end position="149"/>
    </location>
    <ligand>
        <name>GMP</name>
        <dbReference type="ChEBI" id="CHEBI:58115"/>
    </ligand>
</feature>
<evidence type="ECO:0000256" key="9">
    <source>
        <dbReference type="PIRSR" id="PIRSR601233-1"/>
    </source>
</evidence>
<dbReference type="InterPro" id="IPR052915">
    <property type="entry name" value="RtcB-like"/>
</dbReference>
<dbReference type="GO" id="GO:0006396">
    <property type="term" value="P:RNA processing"/>
    <property type="evidence" value="ECO:0007669"/>
    <property type="project" value="InterPro"/>
</dbReference>
<feature type="binding site" evidence="10">
    <location>
        <begin position="328"/>
        <end position="331"/>
    </location>
    <ligand>
        <name>GMP</name>
        <dbReference type="ChEBI" id="CHEBI:58115"/>
    </ligand>
</feature>
<keyword evidence="7 11" id="KW-0464">Manganese</keyword>
<keyword evidence="2 12" id="KW-0436">Ligase</keyword>
<evidence type="ECO:0000313" key="13">
    <source>
        <dbReference type="Proteomes" id="UP000319040"/>
    </source>
</evidence>
<dbReference type="EMBL" id="FXTB01000006">
    <property type="protein sequence ID" value="SMO73806.1"/>
    <property type="molecule type" value="Genomic_DNA"/>
</dbReference>
<keyword evidence="5" id="KW-0692">RNA repair</keyword>
<proteinExistence type="predicted"/>
<dbReference type="OrthoDB" id="9802323at2"/>
<keyword evidence="3 11" id="KW-0479">Metal-binding</keyword>
<feature type="binding site" evidence="10">
    <location>
        <position position="311"/>
    </location>
    <ligand>
        <name>GMP</name>
        <dbReference type="ChEBI" id="CHEBI:58115"/>
    </ligand>
</feature>
<evidence type="ECO:0000256" key="6">
    <source>
        <dbReference type="ARBA" id="ARBA00023134"/>
    </source>
</evidence>
<dbReference type="SUPFAM" id="SSF103365">
    <property type="entry name" value="Hypothetical protein PH1602"/>
    <property type="match status" value="1"/>
</dbReference>
<protein>
    <recommendedName>
        <fullName evidence="1">3'-phosphate/5'-hydroxy nucleic acid ligase</fullName>
        <ecNumber evidence="1">6.5.1.8</ecNumber>
    </recommendedName>
</protein>
<organism evidence="12 13">
    <name type="scientific">Saccharicrinis carchari</name>
    <dbReference type="NCBI Taxonomy" id="1168039"/>
    <lineage>
        <taxon>Bacteria</taxon>
        <taxon>Pseudomonadati</taxon>
        <taxon>Bacteroidota</taxon>
        <taxon>Bacteroidia</taxon>
        <taxon>Marinilabiliales</taxon>
        <taxon>Marinilabiliaceae</taxon>
        <taxon>Saccharicrinis</taxon>
    </lineage>
</organism>
<dbReference type="GO" id="GO:0005525">
    <property type="term" value="F:GTP binding"/>
    <property type="evidence" value="ECO:0007669"/>
    <property type="project" value="UniProtKB-KW"/>
</dbReference>
<comment type="cofactor">
    <cofactor evidence="11">
        <name>Mn(2+)</name>
        <dbReference type="ChEBI" id="CHEBI:29035"/>
    </cofactor>
    <text evidence="11">Binds 2 manganese ions per subunit.</text>
</comment>
<feature type="binding site" evidence="10">
    <location>
        <begin position="304"/>
        <end position="307"/>
    </location>
    <ligand>
        <name>GMP</name>
        <dbReference type="ChEBI" id="CHEBI:58115"/>
    </ligand>
</feature>